<dbReference type="Proteomes" id="UP001055811">
    <property type="component" value="Linkage Group LG06"/>
</dbReference>
<evidence type="ECO:0000313" key="2">
    <source>
        <dbReference type="Proteomes" id="UP001055811"/>
    </source>
</evidence>
<organism evidence="1 2">
    <name type="scientific">Cichorium intybus</name>
    <name type="common">Chicory</name>
    <dbReference type="NCBI Taxonomy" id="13427"/>
    <lineage>
        <taxon>Eukaryota</taxon>
        <taxon>Viridiplantae</taxon>
        <taxon>Streptophyta</taxon>
        <taxon>Embryophyta</taxon>
        <taxon>Tracheophyta</taxon>
        <taxon>Spermatophyta</taxon>
        <taxon>Magnoliopsida</taxon>
        <taxon>eudicotyledons</taxon>
        <taxon>Gunneridae</taxon>
        <taxon>Pentapetalae</taxon>
        <taxon>asterids</taxon>
        <taxon>campanulids</taxon>
        <taxon>Asterales</taxon>
        <taxon>Asteraceae</taxon>
        <taxon>Cichorioideae</taxon>
        <taxon>Cichorieae</taxon>
        <taxon>Cichoriinae</taxon>
        <taxon>Cichorium</taxon>
    </lineage>
</organism>
<protein>
    <submittedName>
        <fullName evidence="1">Uncharacterized protein</fullName>
    </submittedName>
</protein>
<name>A0ACB9BK11_CICIN</name>
<reference evidence="1 2" key="2">
    <citation type="journal article" date="2022" name="Mol. Ecol. Resour.">
        <title>The genomes of chicory, endive, great burdock and yacon provide insights into Asteraceae paleo-polyploidization history and plant inulin production.</title>
        <authorList>
            <person name="Fan W."/>
            <person name="Wang S."/>
            <person name="Wang H."/>
            <person name="Wang A."/>
            <person name="Jiang F."/>
            <person name="Liu H."/>
            <person name="Zhao H."/>
            <person name="Xu D."/>
            <person name="Zhang Y."/>
        </authorList>
    </citation>
    <scope>NUCLEOTIDE SEQUENCE [LARGE SCALE GENOMIC DNA]</scope>
    <source>
        <strain evidence="2">cv. Punajuju</strain>
        <tissue evidence="1">Leaves</tissue>
    </source>
</reference>
<reference evidence="2" key="1">
    <citation type="journal article" date="2022" name="Mol. Ecol. Resour.">
        <title>The genomes of chicory, endive, great burdock and yacon provide insights into Asteraceae palaeo-polyploidization history and plant inulin production.</title>
        <authorList>
            <person name="Fan W."/>
            <person name="Wang S."/>
            <person name="Wang H."/>
            <person name="Wang A."/>
            <person name="Jiang F."/>
            <person name="Liu H."/>
            <person name="Zhao H."/>
            <person name="Xu D."/>
            <person name="Zhang Y."/>
        </authorList>
    </citation>
    <scope>NUCLEOTIDE SEQUENCE [LARGE SCALE GENOMIC DNA]</scope>
    <source>
        <strain evidence="2">cv. Punajuju</strain>
    </source>
</reference>
<keyword evidence="2" id="KW-1185">Reference proteome</keyword>
<evidence type="ECO:0000313" key="1">
    <source>
        <dbReference type="EMBL" id="KAI3722335.1"/>
    </source>
</evidence>
<comment type="caution">
    <text evidence="1">The sequence shown here is derived from an EMBL/GenBank/DDBJ whole genome shotgun (WGS) entry which is preliminary data.</text>
</comment>
<dbReference type="EMBL" id="CM042014">
    <property type="protein sequence ID" value="KAI3722335.1"/>
    <property type="molecule type" value="Genomic_DNA"/>
</dbReference>
<proteinExistence type="predicted"/>
<accession>A0ACB9BK11</accession>
<sequence>MWSVPSPSTPYLVAAINSSSFVDPNSFSKAGRKINVGDCALFKLPNGSPPFVGIIRRLTVDKEKNLTLTVNWFYRPAEVKLSKGALLEAAPNEVFYSFHKDEISATSLLHPCKVAFLRKGVDLPSGVSSFVCRRVYDIENKCLWWLTDQNYIIKQEEVDELLDKTQAEMHGGRSPKPLNSPNGTTQLKPTSDKSKKREHIVQSPDSVKREEADAGQVRPEHVLKSELAKITDKGGLVDYEGVEKLIQLMQPESADKKVDLASRVILADVISVTERFECLGRFVQRRGLLIIDEWLQEVHKGKIGDGSPKGSDKDKSVEEFLFALLRALDRLPVNLHALQTCNVGKSVNHLRSHKNSEIQKKARSLVDTWKKRVEAEMNIIETRSGARRGGSWPNKSMMPEVKVSPSNPQLRSQQGKPNSGDAIVKSPESSSPTKPPPQLPVSSDVPPVTLKEEKSRSCSPNNSQSCSSDHGKTGASDASMSKISTGVSHSRKSSNPVTVTPGGQKEGVIGKFGSVNRNFTSGKGSPTDASSADNMNNSQRLIVRLPNTVRSPSTDLSQVKEGVIGSEEKFTEASVTSASDATLKPGKSYETSYSSVNALVESCAKFSEANVSAPAGDDVGMNLLASVAAGEMSRSDVSPSCSPKNKPPLPEDTCSEDNSNSRQSVKDGCQSEDNLKVTNGHARLAENCNAVPVHVSPEVGPNVLVSDVASSEKAEEIHTQTRVNDESGSRSSSDKHEDEKKPGQKEDDVDSEMMTSSCGRASVEQKAEQSDDKANTDPDSSVLLEASESADKNEARNQEGDGSGSGPPDSTSAPVSETPVKLDFDLNEVVPSDDTERHCSLPYSITVTAAAKGPFLSSENLLKGKKTEVGWKGSAATSAFRPAEPRKAREFLDFDLNVGVVDDVTQNNVRGGLDLNINASEETPDVGPGPLTVTFGRPNVPQPPPRSFLSSGFDLNGPGVEENGGESVPLSRNGIQFMPNVRMGNMDVGNFHSWFPTSSTYPAIPIPAQSYPMVPSAPSQRMLTPVNSGGPSFNPEIFRGPVLSSSPAVAFPSSMPFQFPGFPFETNFAVNSNTYSASAVSFPTIPSQLVGASGVVSAPYRPFMMSLPGGSSNIDGRRWGSHGLDLNAGPGGGADVGGEEGAGRWVGPRED</sequence>
<gene>
    <name evidence="1" type="ORF">L2E82_33368</name>
</gene>